<evidence type="ECO:0000313" key="7">
    <source>
        <dbReference type="EMBL" id="KIY63821.1"/>
    </source>
</evidence>
<dbReference type="EMBL" id="KN880671">
    <property type="protein sequence ID" value="KIY63821.1"/>
    <property type="molecule type" value="Genomic_DNA"/>
</dbReference>
<keyword evidence="2" id="KW-0285">Flavoprotein</keyword>
<evidence type="ECO:0000256" key="4">
    <source>
        <dbReference type="ARBA" id="ARBA00023002"/>
    </source>
</evidence>
<sequence length="439" mass="48015">MKVIIVGGGIGGLAAYHSLKTYAPDVTVTVYDAYTPKPDTAPVLGGGIGVVANGIRALSRISPTAVTSIYRNGFNAPYFNVRNDGGSTLGQMGRGWDRLMLSRAAVHDSLLLDVPEGALVTGKKIFEVKETAEKATVVFEDGQVEDCDLVLGADGVRSICRTTVFGPEASQYDPKYDGLTAIGGFVPLASLSQRVQDGVKADYAAMTFGRDGFFGYSLSLPVEASAAEQQLMWWSTYAVDTPPEREQPPSDIRTTLLSKHAQWASPHGPTLFQNIIEAACGNFEAQGRFTKWLVLPRFQTARLPRWTSDHARVILLGDAAHTQSPDSGQGASMAIEDAQMLGSLIKHFTKDGAQPSEEALQKVRTAYETIRMPRIDRILRLGRQGGNRKRRLSWFAAKLRDLALWVFCRMPSWVMKRFNAVYLYDVDVEVANYLASGKA</sequence>
<reference evidence="7 8" key="1">
    <citation type="journal article" date="2015" name="Fungal Genet. Biol.">
        <title>Evolution of novel wood decay mechanisms in Agaricales revealed by the genome sequences of Fistulina hepatica and Cylindrobasidium torrendii.</title>
        <authorList>
            <person name="Floudas D."/>
            <person name="Held B.W."/>
            <person name="Riley R."/>
            <person name="Nagy L.G."/>
            <person name="Koehler G."/>
            <person name="Ransdell A.S."/>
            <person name="Younus H."/>
            <person name="Chow J."/>
            <person name="Chiniquy J."/>
            <person name="Lipzen A."/>
            <person name="Tritt A."/>
            <person name="Sun H."/>
            <person name="Haridas S."/>
            <person name="LaButti K."/>
            <person name="Ohm R.A."/>
            <person name="Kues U."/>
            <person name="Blanchette R.A."/>
            <person name="Grigoriev I.V."/>
            <person name="Minto R.E."/>
            <person name="Hibbett D.S."/>
        </authorList>
    </citation>
    <scope>NUCLEOTIDE SEQUENCE [LARGE SCALE GENOMIC DNA]</scope>
    <source>
        <strain evidence="7 8">FP15055 ss-10</strain>
    </source>
</reference>
<evidence type="ECO:0000256" key="1">
    <source>
        <dbReference type="ARBA" id="ARBA00007992"/>
    </source>
</evidence>
<feature type="domain" description="FAD-binding" evidence="6">
    <location>
        <begin position="129"/>
        <end position="356"/>
    </location>
</feature>
<evidence type="ECO:0000313" key="8">
    <source>
        <dbReference type="Proteomes" id="UP000054007"/>
    </source>
</evidence>
<protein>
    <submittedName>
        <fullName evidence="7">FAD/NAD(P)-binding domain-containing protein</fullName>
    </submittedName>
</protein>
<keyword evidence="5" id="KW-0503">Monooxygenase</keyword>
<gene>
    <name evidence="7" type="ORF">CYLTODRAFT_402655</name>
</gene>
<dbReference type="PRINTS" id="PR00420">
    <property type="entry name" value="RNGMNOXGNASE"/>
</dbReference>
<dbReference type="AlphaFoldDB" id="A0A0D7B2S1"/>
<keyword evidence="3" id="KW-0274">FAD</keyword>
<keyword evidence="8" id="KW-1185">Reference proteome</keyword>
<accession>A0A0D7B2S1</accession>
<dbReference type="PANTHER" id="PTHR13789:SF309">
    <property type="entry name" value="PUTATIVE (AFU_ORTHOLOGUE AFUA_6G14510)-RELATED"/>
    <property type="match status" value="1"/>
</dbReference>
<dbReference type="STRING" id="1314674.A0A0D7B2S1"/>
<keyword evidence="4" id="KW-0560">Oxidoreductase</keyword>
<comment type="similarity">
    <text evidence="1">Belongs to the paxM FAD-dependent monooxygenase family.</text>
</comment>
<dbReference type="GO" id="GO:0004497">
    <property type="term" value="F:monooxygenase activity"/>
    <property type="evidence" value="ECO:0007669"/>
    <property type="project" value="UniProtKB-KW"/>
</dbReference>
<dbReference type="Gene3D" id="3.50.50.60">
    <property type="entry name" value="FAD/NAD(P)-binding domain"/>
    <property type="match status" value="1"/>
</dbReference>
<dbReference type="GO" id="GO:0071949">
    <property type="term" value="F:FAD binding"/>
    <property type="evidence" value="ECO:0007669"/>
    <property type="project" value="InterPro"/>
</dbReference>
<dbReference type="OrthoDB" id="47494at2759"/>
<evidence type="ECO:0000259" key="6">
    <source>
        <dbReference type="Pfam" id="PF01494"/>
    </source>
</evidence>
<dbReference type="Pfam" id="PF01494">
    <property type="entry name" value="FAD_binding_3"/>
    <property type="match status" value="1"/>
</dbReference>
<dbReference type="InterPro" id="IPR050493">
    <property type="entry name" value="FAD-dep_Monooxygenase_BioMet"/>
</dbReference>
<organism evidence="7 8">
    <name type="scientific">Cylindrobasidium torrendii FP15055 ss-10</name>
    <dbReference type="NCBI Taxonomy" id="1314674"/>
    <lineage>
        <taxon>Eukaryota</taxon>
        <taxon>Fungi</taxon>
        <taxon>Dikarya</taxon>
        <taxon>Basidiomycota</taxon>
        <taxon>Agaricomycotina</taxon>
        <taxon>Agaricomycetes</taxon>
        <taxon>Agaricomycetidae</taxon>
        <taxon>Agaricales</taxon>
        <taxon>Marasmiineae</taxon>
        <taxon>Physalacriaceae</taxon>
        <taxon>Cylindrobasidium</taxon>
    </lineage>
</organism>
<evidence type="ECO:0000256" key="5">
    <source>
        <dbReference type="ARBA" id="ARBA00023033"/>
    </source>
</evidence>
<evidence type="ECO:0000256" key="2">
    <source>
        <dbReference type="ARBA" id="ARBA00022630"/>
    </source>
</evidence>
<dbReference type="InterPro" id="IPR036188">
    <property type="entry name" value="FAD/NAD-bd_sf"/>
</dbReference>
<evidence type="ECO:0000256" key="3">
    <source>
        <dbReference type="ARBA" id="ARBA00022827"/>
    </source>
</evidence>
<dbReference type="Proteomes" id="UP000054007">
    <property type="component" value="Unassembled WGS sequence"/>
</dbReference>
<dbReference type="PANTHER" id="PTHR13789">
    <property type="entry name" value="MONOOXYGENASE"/>
    <property type="match status" value="1"/>
</dbReference>
<dbReference type="SUPFAM" id="SSF51905">
    <property type="entry name" value="FAD/NAD(P)-binding domain"/>
    <property type="match status" value="1"/>
</dbReference>
<proteinExistence type="inferred from homology"/>
<dbReference type="InterPro" id="IPR002938">
    <property type="entry name" value="FAD-bd"/>
</dbReference>
<name>A0A0D7B2S1_9AGAR</name>